<sequence>MADLTEKPSLTLLSPPNEIIYQMFEECHVSTHFNLALACLRLAECGKPFLQRHKAAYQKYGVVSDLEPLTLPLLLQKVVRDPYVAWNVRSIEIWATRDDWLAWGSIPLEVPEHIAARPLFFIGDEYSYNWDEIFQNKIDDPPQLTEEQLDVYLDLLREHAHFDEYDLDEARTEFSNGADFFCKILLILLCPRPNSFKHVNINDPFISDNDCKEMFWWLSVIIPRSREKQSWAPGLKSLGKSRFAFNLAFGLKLAITEGRIQEMSSKAS</sequence>
<dbReference type="EMBL" id="JAGPXF010000005">
    <property type="protein sequence ID" value="KAH7242564.1"/>
    <property type="molecule type" value="Genomic_DNA"/>
</dbReference>
<reference evidence="1" key="1">
    <citation type="journal article" date="2021" name="Nat. Commun.">
        <title>Genetic determinants of endophytism in the Arabidopsis root mycobiome.</title>
        <authorList>
            <person name="Mesny F."/>
            <person name="Miyauchi S."/>
            <person name="Thiergart T."/>
            <person name="Pickel B."/>
            <person name="Atanasova L."/>
            <person name="Karlsson M."/>
            <person name="Huettel B."/>
            <person name="Barry K.W."/>
            <person name="Haridas S."/>
            <person name="Chen C."/>
            <person name="Bauer D."/>
            <person name="Andreopoulos W."/>
            <person name="Pangilinan J."/>
            <person name="LaButti K."/>
            <person name="Riley R."/>
            <person name="Lipzen A."/>
            <person name="Clum A."/>
            <person name="Drula E."/>
            <person name="Henrissat B."/>
            <person name="Kohler A."/>
            <person name="Grigoriev I.V."/>
            <person name="Martin F.M."/>
            <person name="Hacquard S."/>
        </authorList>
    </citation>
    <scope>NUCLEOTIDE SEQUENCE</scope>
    <source>
        <strain evidence="1">MPI-SDFR-AT-0068</strain>
    </source>
</reference>
<protein>
    <submittedName>
        <fullName evidence="1">Uncharacterized protein</fullName>
    </submittedName>
</protein>
<proteinExistence type="predicted"/>
<dbReference type="Proteomes" id="UP000813427">
    <property type="component" value="Unassembled WGS sequence"/>
</dbReference>
<evidence type="ECO:0000313" key="2">
    <source>
        <dbReference type="Proteomes" id="UP000813427"/>
    </source>
</evidence>
<name>A0A8K0WAE5_9HYPO</name>
<organism evidence="1 2">
    <name type="scientific">Fusarium tricinctum</name>
    <dbReference type="NCBI Taxonomy" id="61284"/>
    <lineage>
        <taxon>Eukaryota</taxon>
        <taxon>Fungi</taxon>
        <taxon>Dikarya</taxon>
        <taxon>Ascomycota</taxon>
        <taxon>Pezizomycotina</taxon>
        <taxon>Sordariomycetes</taxon>
        <taxon>Hypocreomycetidae</taxon>
        <taxon>Hypocreales</taxon>
        <taxon>Nectriaceae</taxon>
        <taxon>Fusarium</taxon>
        <taxon>Fusarium tricinctum species complex</taxon>
    </lineage>
</organism>
<accession>A0A8K0WAE5</accession>
<dbReference type="AlphaFoldDB" id="A0A8K0WAE5"/>
<dbReference type="OrthoDB" id="3644718at2759"/>
<gene>
    <name evidence="1" type="ORF">BKA59DRAFT_530319</name>
</gene>
<comment type="caution">
    <text evidence="1">The sequence shown here is derived from an EMBL/GenBank/DDBJ whole genome shotgun (WGS) entry which is preliminary data.</text>
</comment>
<keyword evidence="2" id="KW-1185">Reference proteome</keyword>
<evidence type="ECO:0000313" key="1">
    <source>
        <dbReference type="EMBL" id="KAH7242564.1"/>
    </source>
</evidence>